<proteinExistence type="predicted"/>
<protein>
    <submittedName>
        <fullName evidence="2">GNAT family N-acetyltransferase</fullName>
    </submittedName>
</protein>
<comment type="caution">
    <text evidence="2">The sequence shown here is derived from an EMBL/GenBank/DDBJ whole genome shotgun (WGS) entry which is preliminary data.</text>
</comment>
<dbReference type="Pfam" id="PF00583">
    <property type="entry name" value="Acetyltransf_1"/>
    <property type="match status" value="1"/>
</dbReference>
<organism evidence="2 3">
    <name type="scientific">Celerinatantimonas yamalensis</name>
    <dbReference type="NCBI Taxonomy" id="559956"/>
    <lineage>
        <taxon>Bacteria</taxon>
        <taxon>Pseudomonadati</taxon>
        <taxon>Pseudomonadota</taxon>
        <taxon>Gammaproteobacteria</taxon>
        <taxon>Celerinatantimonadaceae</taxon>
        <taxon>Celerinatantimonas</taxon>
    </lineage>
</organism>
<dbReference type="Gene3D" id="3.40.630.30">
    <property type="match status" value="1"/>
</dbReference>
<reference evidence="2 3" key="1">
    <citation type="journal article" date="2013" name="Int. J. Syst. Evol. Microbiol.">
        <title>Celerinatantimonas yamalensis sp. nov., a cold-adapted diazotrophic bacterium from a cold permafrost brine.</title>
        <authorList>
            <person name="Shcherbakova V."/>
            <person name="Chuvilskaya N."/>
            <person name="Rivkina E."/>
            <person name="Demidov N."/>
            <person name="Uchaeva V."/>
            <person name="Suetin S."/>
            <person name="Suzina N."/>
            <person name="Gilichinsky D."/>
        </authorList>
    </citation>
    <scope>NUCLEOTIDE SEQUENCE [LARGE SCALE GENOMIC DNA]</scope>
    <source>
        <strain evidence="2 3">C7</strain>
    </source>
</reference>
<dbReference type="CDD" id="cd04301">
    <property type="entry name" value="NAT_SF"/>
    <property type="match status" value="1"/>
</dbReference>
<name>A0ABW9GBC6_9GAMM</name>
<feature type="domain" description="N-acetyltransferase" evidence="1">
    <location>
        <begin position="4"/>
        <end position="139"/>
    </location>
</feature>
<dbReference type="SUPFAM" id="SSF55729">
    <property type="entry name" value="Acyl-CoA N-acyltransferases (Nat)"/>
    <property type="match status" value="1"/>
</dbReference>
<evidence type="ECO:0000313" key="2">
    <source>
        <dbReference type="EMBL" id="MFM2486961.1"/>
    </source>
</evidence>
<dbReference type="InterPro" id="IPR000182">
    <property type="entry name" value="GNAT_dom"/>
</dbReference>
<evidence type="ECO:0000259" key="1">
    <source>
        <dbReference type="PROSITE" id="PS51186"/>
    </source>
</evidence>
<gene>
    <name evidence="2" type="ORF">ABUE30_18175</name>
</gene>
<keyword evidence="3" id="KW-1185">Reference proteome</keyword>
<dbReference type="EMBL" id="JBEQCT010000014">
    <property type="protein sequence ID" value="MFM2486961.1"/>
    <property type="molecule type" value="Genomic_DNA"/>
</dbReference>
<accession>A0ABW9GBC6</accession>
<dbReference type="Proteomes" id="UP001629953">
    <property type="component" value="Unassembled WGS sequence"/>
</dbReference>
<sequence length="139" mass="16070">MITIVDSLLSDIHLETYRQWISEEWGQDHSFESLDRFKPLPSPLLAMVGERLAGGISFTWHIAPDYPKVALWINTVYVEPAFRGKGIARTLIAAADEHARTVTEEETLLVYTNVPQLYEENEWVPTRQEGEMWVLRKEL</sequence>
<dbReference type="InterPro" id="IPR016181">
    <property type="entry name" value="Acyl_CoA_acyltransferase"/>
</dbReference>
<dbReference type="RefSeq" id="WP_408625262.1">
    <property type="nucleotide sequence ID" value="NZ_JBEQCT010000014.1"/>
</dbReference>
<evidence type="ECO:0000313" key="3">
    <source>
        <dbReference type="Proteomes" id="UP001629953"/>
    </source>
</evidence>
<dbReference type="PROSITE" id="PS51186">
    <property type="entry name" value="GNAT"/>
    <property type="match status" value="1"/>
</dbReference>